<comment type="subcellular location">
    <subcellularLocation>
        <location evidence="1">Cell membrane</location>
        <topology evidence="1">Multi-pass membrane protein</topology>
    </subcellularLocation>
</comment>
<evidence type="ECO:0000313" key="8">
    <source>
        <dbReference type="EMBL" id="CCO25230.1"/>
    </source>
</evidence>
<dbReference type="KEGG" id="dhy:DESAM_22963"/>
<dbReference type="InterPro" id="IPR050638">
    <property type="entry name" value="AA-Vitamin_Transporters"/>
</dbReference>
<dbReference type="PANTHER" id="PTHR32322">
    <property type="entry name" value="INNER MEMBRANE TRANSPORTER"/>
    <property type="match status" value="1"/>
</dbReference>
<feature type="domain" description="EamA" evidence="7">
    <location>
        <begin position="11"/>
        <end position="141"/>
    </location>
</feature>
<feature type="transmembrane region" description="Helical" evidence="6">
    <location>
        <begin position="70"/>
        <end position="87"/>
    </location>
</feature>
<reference evidence="8 9" key="1">
    <citation type="submission" date="2012-10" db="EMBL/GenBank/DDBJ databases">
        <authorList>
            <person name="Genoscope - CEA"/>
        </authorList>
    </citation>
    <scope>NUCLEOTIDE SEQUENCE [LARGE SCALE GENOMIC DNA]</scope>
    <source>
        <strain evidence="9">AM13 / DSM 14728</strain>
    </source>
</reference>
<dbReference type="InterPro" id="IPR000620">
    <property type="entry name" value="EamA_dom"/>
</dbReference>
<evidence type="ECO:0000256" key="6">
    <source>
        <dbReference type="SAM" id="Phobius"/>
    </source>
</evidence>
<evidence type="ECO:0000256" key="5">
    <source>
        <dbReference type="ARBA" id="ARBA00023136"/>
    </source>
</evidence>
<evidence type="ECO:0000256" key="4">
    <source>
        <dbReference type="ARBA" id="ARBA00022989"/>
    </source>
</evidence>
<dbReference type="PATRIC" id="fig|1121451.3.peg.3172"/>
<keyword evidence="4 6" id="KW-1133">Transmembrane helix</keyword>
<dbReference type="GO" id="GO:0005886">
    <property type="term" value="C:plasma membrane"/>
    <property type="evidence" value="ECO:0007669"/>
    <property type="project" value="UniProtKB-SubCell"/>
</dbReference>
<dbReference type="STRING" id="1121451.DESAM_22963"/>
<dbReference type="InterPro" id="IPR037185">
    <property type="entry name" value="EmrE-like"/>
</dbReference>
<organism evidence="8 9">
    <name type="scientific">Maridesulfovibrio hydrothermalis AM13 = DSM 14728</name>
    <dbReference type="NCBI Taxonomy" id="1121451"/>
    <lineage>
        <taxon>Bacteria</taxon>
        <taxon>Pseudomonadati</taxon>
        <taxon>Thermodesulfobacteriota</taxon>
        <taxon>Desulfovibrionia</taxon>
        <taxon>Desulfovibrionales</taxon>
        <taxon>Desulfovibrionaceae</taxon>
        <taxon>Maridesulfovibrio</taxon>
    </lineage>
</organism>
<evidence type="ECO:0000256" key="1">
    <source>
        <dbReference type="ARBA" id="ARBA00004651"/>
    </source>
</evidence>
<dbReference type="PANTHER" id="PTHR32322:SF18">
    <property type="entry name" value="S-ADENOSYLMETHIONINE_S-ADENOSYLHOMOCYSTEINE TRANSPORTER"/>
    <property type="match status" value="1"/>
</dbReference>
<keyword evidence="2" id="KW-1003">Cell membrane</keyword>
<dbReference type="Pfam" id="PF00892">
    <property type="entry name" value="EamA"/>
    <property type="match status" value="2"/>
</dbReference>
<keyword evidence="9" id="KW-1185">Reference proteome</keyword>
<feature type="transmembrane region" description="Helical" evidence="6">
    <location>
        <begin position="274"/>
        <end position="290"/>
    </location>
</feature>
<dbReference type="eggNOG" id="COG0697">
    <property type="taxonomic scope" value="Bacteria"/>
</dbReference>
<proteinExistence type="predicted"/>
<feature type="transmembrane region" description="Helical" evidence="6">
    <location>
        <begin position="38"/>
        <end position="58"/>
    </location>
</feature>
<feature type="transmembrane region" description="Helical" evidence="6">
    <location>
        <begin position="249"/>
        <end position="268"/>
    </location>
</feature>
<feature type="transmembrane region" description="Helical" evidence="6">
    <location>
        <begin position="184"/>
        <end position="205"/>
    </location>
</feature>
<feature type="transmembrane region" description="Helical" evidence="6">
    <location>
        <begin position="155"/>
        <end position="172"/>
    </location>
</feature>
<feature type="transmembrane region" description="Helical" evidence="6">
    <location>
        <begin position="126"/>
        <end position="143"/>
    </location>
</feature>
<name>L0RG90_9BACT</name>
<gene>
    <name evidence="8" type="ORF">DESAM_22963</name>
</gene>
<evidence type="ECO:0000256" key="2">
    <source>
        <dbReference type="ARBA" id="ARBA00022475"/>
    </source>
</evidence>
<evidence type="ECO:0000313" key="9">
    <source>
        <dbReference type="Proteomes" id="UP000010808"/>
    </source>
</evidence>
<protein>
    <recommendedName>
        <fullName evidence="7">EamA domain-containing protein</fullName>
    </recommendedName>
</protein>
<keyword evidence="5 6" id="KW-0472">Membrane</keyword>
<dbReference type="Proteomes" id="UP000010808">
    <property type="component" value="Chromosome"/>
</dbReference>
<sequence length="297" mass="32645">MMSFFQSKYIAVVALLVAVFLWSSSFIALKVAMAVYDPMVVIFGRMILASLCFLFFIPSFKKQAIQKGDLKWLAFMAFCEPCMYFIFESHALVYTSASQAGMIVATLPLLMAVSARFILKEKLSKKTLSGFILAVIGGIWLSLSSSSTEASPAPMLGNFLEFLAMCCAVGYMTVLKKMTARYSALYLTAFQAFMGAIFYLPLLALPSTTLPTVFDPVAVWTIVYLGVCITLGAYGLYNFGMSRLPANQTTAYVNLIPVFTLFMGWAILDETFTSMQFAAAGLVMSGVIMSQDRKMSS</sequence>
<accession>L0RG90</accession>
<dbReference type="EMBL" id="FO203522">
    <property type="protein sequence ID" value="CCO25230.1"/>
    <property type="molecule type" value="Genomic_DNA"/>
</dbReference>
<feature type="domain" description="EamA" evidence="7">
    <location>
        <begin position="156"/>
        <end position="289"/>
    </location>
</feature>
<feature type="transmembrane region" description="Helical" evidence="6">
    <location>
        <begin position="99"/>
        <end position="119"/>
    </location>
</feature>
<dbReference type="HOGENOM" id="CLU_033863_4_1_7"/>
<evidence type="ECO:0000256" key="3">
    <source>
        <dbReference type="ARBA" id="ARBA00022692"/>
    </source>
</evidence>
<evidence type="ECO:0000259" key="7">
    <source>
        <dbReference type="Pfam" id="PF00892"/>
    </source>
</evidence>
<keyword evidence="3 6" id="KW-0812">Transmembrane</keyword>
<feature type="transmembrane region" description="Helical" evidence="6">
    <location>
        <begin position="217"/>
        <end position="237"/>
    </location>
</feature>
<dbReference type="SUPFAM" id="SSF103481">
    <property type="entry name" value="Multidrug resistance efflux transporter EmrE"/>
    <property type="match status" value="2"/>
</dbReference>
<dbReference type="AlphaFoldDB" id="L0RG90"/>